<dbReference type="InterPro" id="IPR020476">
    <property type="entry name" value="Nudix_hydrolase"/>
</dbReference>
<dbReference type="PROSITE" id="PS51462">
    <property type="entry name" value="NUDIX"/>
    <property type="match status" value="1"/>
</dbReference>
<dbReference type="Pfam" id="PF00293">
    <property type="entry name" value="NUDIX"/>
    <property type="match status" value="1"/>
</dbReference>
<dbReference type="PANTHER" id="PTHR43046">
    <property type="entry name" value="GDP-MANNOSE MANNOSYL HYDROLASE"/>
    <property type="match status" value="1"/>
</dbReference>
<evidence type="ECO:0000256" key="3">
    <source>
        <dbReference type="RuleBase" id="RU003476"/>
    </source>
</evidence>
<dbReference type="CDD" id="cd04677">
    <property type="entry name" value="NUDIX_Hydrolase"/>
    <property type="match status" value="1"/>
</dbReference>
<comment type="cofactor">
    <cofactor evidence="1">
        <name>Mg(2+)</name>
        <dbReference type="ChEBI" id="CHEBI:18420"/>
    </cofactor>
</comment>
<reference evidence="5 6" key="1">
    <citation type="submission" date="2021-02" db="EMBL/GenBank/DDBJ databases">
        <title>Bacillus sp. RD4P76, an endophyte from a halophyte.</title>
        <authorList>
            <person name="Sun J.-Q."/>
        </authorList>
    </citation>
    <scope>NUCLEOTIDE SEQUENCE [LARGE SCALE GENOMIC DNA]</scope>
    <source>
        <strain evidence="5 6">RD4P76</strain>
    </source>
</reference>
<dbReference type="InterPro" id="IPR000086">
    <property type="entry name" value="NUDIX_hydrolase_dom"/>
</dbReference>
<dbReference type="PANTHER" id="PTHR43046:SF2">
    <property type="entry name" value="8-OXO-DGTP DIPHOSPHATASE-RELATED"/>
    <property type="match status" value="1"/>
</dbReference>
<name>A0ABS2DLT3_9BACI</name>
<comment type="similarity">
    <text evidence="3">Belongs to the Nudix hydrolase family.</text>
</comment>
<evidence type="ECO:0000256" key="1">
    <source>
        <dbReference type="ARBA" id="ARBA00001946"/>
    </source>
</evidence>
<comment type="caution">
    <text evidence="5">The sequence shown here is derived from an EMBL/GenBank/DDBJ whole genome shotgun (WGS) entry which is preliminary data.</text>
</comment>
<accession>A0ABS2DLT3</accession>
<gene>
    <name evidence="5" type="ORF">JR050_17430</name>
</gene>
<dbReference type="SUPFAM" id="SSF55811">
    <property type="entry name" value="Nudix"/>
    <property type="match status" value="1"/>
</dbReference>
<dbReference type="Proteomes" id="UP001518925">
    <property type="component" value="Unassembled WGS sequence"/>
</dbReference>
<organism evidence="5 6">
    <name type="scientific">Bacillus suaedaesalsae</name>
    <dbReference type="NCBI Taxonomy" id="2810349"/>
    <lineage>
        <taxon>Bacteria</taxon>
        <taxon>Bacillati</taxon>
        <taxon>Bacillota</taxon>
        <taxon>Bacilli</taxon>
        <taxon>Bacillales</taxon>
        <taxon>Bacillaceae</taxon>
        <taxon>Bacillus</taxon>
    </lineage>
</organism>
<feature type="domain" description="Nudix hydrolase" evidence="4">
    <location>
        <begin position="15"/>
        <end position="147"/>
    </location>
</feature>
<evidence type="ECO:0000259" key="4">
    <source>
        <dbReference type="PROSITE" id="PS51462"/>
    </source>
</evidence>
<evidence type="ECO:0000313" key="5">
    <source>
        <dbReference type="EMBL" id="MBM6619446.1"/>
    </source>
</evidence>
<sequence length="157" mass="17649">MNYVKELRKVVGTRPLILPGAVVLIVNDENEILLQERIEGGWGLPGGLMELGESLEDTAKREVMEETGLLLHELQLLGIFSGSDYYFKVSNGDEFYSVTAVYVSRKAKGEVEMNKSESVSLKYFPLHNLPEGLTKEYQCYIEPFISQIIKGEIGKKC</sequence>
<dbReference type="EMBL" id="JAFELM010000043">
    <property type="protein sequence ID" value="MBM6619446.1"/>
    <property type="molecule type" value="Genomic_DNA"/>
</dbReference>
<evidence type="ECO:0000313" key="6">
    <source>
        <dbReference type="Proteomes" id="UP001518925"/>
    </source>
</evidence>
<dbReference type="RefSeq" id="WP_204204901.1">
    <property type="nucleotide sequence ID" value="NZ_JAFELM010000043.1"/>
</dbReference>
<dbReference type="PRINTS" id="PR00502">
    <property type="entry name" value="NUDIXFAMILY"/>
</dbReference>
<dbReference type="InterPro" id="IPR020084">
    <property type="entry name" value="NUDIX_hydrolase_CS"/>
</dbReference>
<keyword evidence="2 3" id="KW-0378">Hydrolase</keyword>
<evidence type="ECO:0000256" key="2">
    <source>
        <dbReference type="ARBA" id="ARBA00022801"/>
    </source>
</evidence>
<protein>
    <submittedName>
        <fullName evidence="5">NUDIX hydrolase</fullName>
    </submittedName>
</protein>
<dbReference type="InterPro" id="IPR015797">
    <property type="entry name" value="NUDIX_hydrolase-like_dom_sf"/>
</dbReference>
<dbReference type="GO" id="GO:0016787">
    <property type="term" value="F:hydrolase activity"/>
    <property type="evidence" value="ECO:0007669"/>
    <property type="project" value="UniProtKB-KW"/>
</dbReference>
<dbReference type="PROSITE" id="PS00893">
    <property type="entry name" value="NUDIX_BOX"/>
    <property type="match status" value="1"/>
</dbReference>
<proteinExistence type="inferred from homology"/>
<keyword evidence="6" id="KW-1185">Reference proteome</keyword>
<dbReference type="Gene3D" id="3.90.79.10">
    <property type="entry name" value="Nucleoside Triphosphate Pyrophosphohydrolase"/>
    <property type="match status" value="1"/>
</dbReference>